<protein>
    <recommendedName>
        <fullName evidence="4">Protein-L-isoaspartate O-methyltransferase</fullName>
        <ecNumber evidence="3">2.1.1.77</ecNumber>
    </recommendedName>
    <alternativeName>
        <fullName evidence="11">L-isoaspartyl protein carboxyl methyltransferase</fullName>
    </alternativeName>
    <alternativeName>
        <fullName evidence="9">Protein L-isoaspartyl methyltransferase</fullName>
    </alternativeName>
    <alternativeName>
        <fullName evidence="10">Protein-beta-aspartate methyltransferase</fullName>
    </alternativeName>
</protein>
<evidence type="ECO:0000256" key="4">
    <source>
        <dbReference type="ARBA" id="ARBA00013346"/>
    </source>
</evidence>
<dbReference type="PANTHER" id="PTHR11579:SF0">
    <property type="entry name" value="PROTEIN-L-ISOASPARTATE(D-ASPARTATE) O-METHYLTRANSFERASE"/>
    <property type="match status" value="1"/>
</dbReference>
<evidence type="ECO:0000256" key="8">
    <source>
        <dbReference type="ARBA" id="ARBA00022691"/>
    </source>
</evidence>
<dbReference type="CDD" id="cd02440">
    <property type="entry name" value="AdoMet_MTases"/>
    <property type="match status" value="1"/>
</dbReference>
<dbReference type="RefSeq" id="WP_344580355.1">
    <property type="nucleotide sequence ID" value="NZ_BAAARK010000019.1"/>
</dbReference>
<evidence type="ECO:0000256" key="5">
    <source>
        <dbReference type="ARBA" id="ARBA00022490"/>
    </source>
</evidence>
<proteinExistence type="inferred from homology"/>
<feature type="region of interest" description="Disordered" evidence="12">
    <location>
        <begin position="316"/>
        <end position="343"/>
    </location>
</feature>
<dbReference type="Pfam" id="PF01135">
    <property type="entry name" value="PCMT"/>
    <property type="match status" value="1"/>
</dbReference>
<evidence type="ECO:0000313" key="13">
    <source>
        <dbReference type="EMBL" id="GAA2674948.1"/>
    </source>
</evidence>
<evidence type="ECO:0000313" key="14">
    <source>
        <dbReference type="Proteomes" id="UP001500994"/>
    </source>
</evidence>
<keyword evidence="5" id="KW-0963">Cytoplasm</keyword>
<evidence type="ECO:0000256" key="9">
    <source>
        <dbReference type="ARBA" id="ARBA00030757"/>
    </source>
</evidence>
<evidence type="ECO:0000256" key="6">
    <source>
        <dbReference type="ARBA" id="ARBA00022603"/>
    </source>
</evidence>
<dbReference type="GO" id="GO:0032259">
    <property type="term" value="P:methylation"/>
    <property type="evidence" value="ECO:0007669"/>
    <property type="project" value="UniProtKB-KW"/>
</dbReference>
<dbReference type="EC" id="2.1.1.77" evidence="3"/>
<name>A0ABN3SEL0_9ACTN</name>
<keyword evidence="8" id="KW-0949">S-adenosyl-L-methionine</keyword>
<keyword evidence="14" id="KW-1185">Reference proteome</keyword>
<evidence type="ECO:0000256" key="7">
    <source>
        <dbReference type="ARBA" id="ARBA00022679"/>
    </source>
</evidence>
<gene>
    <name evidence="13" type="ORF">GCM10009864_52670</name>
</gene>
<evidence type="ECO:0000256" key="10">
    <source>
        <dbReference type="ARBA" id="ARBA00031323"/>
    </source>
</evidence>
<dbReference type="Gene3D" id="3.40.50.150">
    <property type="entry name" value="Vaccinia Virus protein VP39"/>
    <property type="match status" value="1"/>
</dbReference>
<accession>A0ABN3SEL0</accession>
<comment type="subcellular location">
    <subcellularLocation>
        <location evidence="1">Cytoplasm</location>
    </subcellularLocation>
</comment>
<evidence type="ECO:0000256" key="2">
    <source>
        <dbReference type="ARBA" id="ARBA00005369"/>
    </source>
</evidence>
<sequence length="403" mass="43278">MTPTVGDERRLIAARVALTQQIDRGGVVLSARLAGAFLNVPRHPFVPVFYRRHGERFLPWRGSDGDAQAWLDAVYADDSLLTEVAGVHAEDAAPEGLSGVPTSSSTAPSLMADMLDALDVHEGHEVYEAGTGTGYNAGLLCFLAGDRHVTTVDRTGALTDRARPRLGSVGFCPLVVHGDAARDFPGDATYDRIIATASVRRVPPAWLARLRPGGLMVVPLKGALAGGMVARLTKLPDGTAAGHVLHSPAAFMPLRSGPEQPAPSPLVPDGPSTQAEVSARVLDDWAFSFFAELHLPPNLVRTFGTNDDGVHVTTLHDPADGSTARVEDGPEGPPQLMSGGPRDLWGPVESAYRRWLELRCPRREWFRIEVTPTEQSLRYTAPDGRVHRWTTAGPAGGWREGRA</sequence>
<evidence type="ECO:0000256" key="3">
    <source>
        <dbReference type="ARBA" id="ARBA00011890"/>
    </source>
</evidence>
<dbReference type="Proteomes" id="UP001500994">
    <property type="component" value="Unassembled WGS sequence"/>
</dbReference>
<dbReference type="EMBL" id="BAAARK010000019">
    <property type="protein sequence ID" value="GAA2674948.1"/>
    <property type="molecule type" value="Genomic_DNA"/>
</dbReference>
<dbReference type="SUPFAM" id="SSF53335">
    <property type="entry name" value="S-adenosyl-L-methionine-dependent methyltransferases"/>
    <property type="match status" value="1"/>
</dbReference>
<evidence type="ECO:0000256" key="1">
    <source>
        <dbReference type="ARBA" id="ARBA00004496"/>
    </source>
</evidence>
<dbReference type="InterPro" id="IPR000682">
    <property type="entry name" value="PCMT"/>
</dbReference>
<keyword evidence="7" id="KW-0808">Transferase</keyword>
<keyword evidence="6 13" id="KW-0489">Methyltransferase</keyword>
<organism evidence="13 14">
    <name type="scientific">Streptomyces lunalinharesii</name>
    <dbReference type="NCBI Taxonomy" id="333384"/>
    <lineage>
        <taxon>Bacteria</taxon>
        <taxon>Bacillati</taxon>
        <taxon>Actinomycetota</taxon>
        <taxon>Actinomycetes</taxon>
        <taxon>Kitasatosporales</taxon>
        <taxon>Streptomycetaceae</taxon>
        <taxon>Streptomyces</taxon>
    </lineage>
</organism>
<dbReference type="GO" id="GO:0008168">
    <property type="term" value="F:methyltransferase activity"/>
    <property type="evidence" value="ECO:0007669"/>
    <property type="project" value="UniProtKB-KW"/>
</dbReference>
<reference evidence="13 14" key="1">
    <citation type="journal article" date="2019" name="Int. J. Syst. Evol. Microbiol.">
        <title>The Global Catalogue of Microorganisms (GCM) 10K type strain sequencing project: providing services to taxonomists for standard genome sequencing and annotation.</title>
        <authorList>
            <consortium name="The Broad Institute Genomics Platform"/>
            <consortium name="The Broad Institute Genome Sequencing Center for Infectious Disease"/>
            <person name="Wu L."/>
            <person name="Ma J."/>
        </authorList>
    </citation>
    <scope>NUCLEOTIDE SEQUENCE [LARGE SCALE GENOMIC DNA]</scope>
    <source>
        <strain evidence="13 14">JCM 16374</strain>
    </source>
</reference>
<comment type="caution">
    <text evidence="13">The sequence shown here is derived from an EMBL/GenBank/DDBJ whole genome shotgun (WGS) entry which is preliminary data.</text>
</comment>
<comment type="similarity">
    <text evidence="2">Belongs to the methyltransferase superfamily. L-isoaspartyl/D-aspartyl protein methyltransferase family.</text>
</comment>
<dbReference type="PANTHER" id="PTHR11579">
    <property type="entry name" value="PROTEIN-L-ISOASPARTATE O-METHYLTRANSFERASE"/>
    <property type="match status" value="1"/>
</dbReference>
<evidence type="ECO:0000256" key="12">
    <source>
        <dbReference type="SAM" id="MobiDB-lite"/>
    </source>
</evidence>
<evidence type="ECO:0000256" key="11">
    <source>
        <dbReference type="ARBA" id="ARBA00031350"/>
    </source>
</evidence>
<dbReference type="InterPro" id="IPR029063">
    <property type="entry name" value="SAM-dependent_MTases_sf"/>
</dbReference>